<proteinExistence type="predicted"/>
<organism evidence="2">
    <name type="scientific">hydrocarbon metagenome</name>
    <dbReference type="NCBI Taxonomy" id="938273"/>
    <lineage>
        <taxon>unclassified sequences</taxon>
        <taxon>metagenomes</taxon>
        <taxon>ecological metagenomes</taxon>
    </lineage>
</organism>
<dbReference type="AlphaFoldDB" id="A0A0W8FK29"/>
<comment type="caution">
    <text evidence="2">The sequence shown here is derived from an EMBL/GenBank/DDBJ whole genome shotgun (WGS) entry which is preliminary data.</text>
</comment>
<protein>
    <submittedName>
        <fullName evidence="2">Uncharacterized protein</fullName>
    </submittedName>
</protein>
<evidence type="ECO:0000313" key="2">
    <source>
        <dbReference type="EMBL" id="KUG21209.1"/>
    </source>
</evidence>
<reference evidence="2" key="1">
    <citation type="journal article" date="2015" name="Proc. Natl. Acad. Sci. U.S.A.">
        <title>Networks of energetic and metabolic interactions define dynamics in microbial communities.</title>
        <authorList>
            <person name="Embree M."/>
            <person name="Liu J.K."/>
            <person name="Al-Bassam M.M."/>
            <person name="Zengler K."/>
        </authorList>
    </citation>
    <scope>NUCLEOTIDE SEQUENCE</scope>
</reference>
<dbReference type="EMBL" id="LNQE01001089">
    <property type="protein sequence ID" value="KUG21209.1"/>
    <property type="molecule type" value="Genomic_DNA"/>
</dbReference>
<accession>A0A0W8FK29</accession>
<sequence length="130" mass="14208">MLHRGAPGFAAILPSGKCEPVGIETLRIYKNFADGEPAHGLCRELPCSSGRSSSCFIPLLLRQVRRLNGASRTCYSHRALLLLLQSILPDVDCRAGVAVVAAATVRADPRSMRGGRDRHGRLRYPELSER</sequence>
<evidence type="ECO:0000256" key="1">
    <source>
        <dbReference type="SAM" id="MobiDB-lite"/>
    </source>
</evidence>
<feature type="region of interest" description="Disordered" evidence="1">
    <location>
        <begin position="110"/>
        <end position="130"/>
    </location>
</feature>
<name>A0A0W8FK29_9ZZZZ</name>
<gene>
    <name evidence="2" type="ORF">ASZ90_009044</name>
</gene>